<keyword evidence="4 6" id="KW-1133">Transmembrane helix</keyword>
<dbReference type="Pfam" id="PF03600">
    <property type="entry name" value="CitMHS"/>
    <property type="match status" value="1"/>
</dbReference>
<feature type="domain" description="Citrate transporter-like" evidence="7">
    <location>
        <begin position="20"/>
        <end position="308"/>
    </location>
</feature>
<dbReference type="PANTHER" id="PTHR43568">
    <property type="entry name" value="P PROTEIN"/>
    <property type="match status" value="1"/>
</dbReference>
<reference evidence="8" key="2">
    <citation type="journal article" date="2021" name="Sci. Rep.">
        <title>The distribution of antibiotic resistance genes in chicken gut microbiota commensals.</title>
        <authorList>
            <person name="Juricova H."/>
            <person name="Matiasovicova J."/>
            <person name="Kubasova T."/>
            <person name="Cejkova D."/>
            <person name="Rychlik I."/>
        </authorList>
    </citation>
    <scope>NUCLEOTIDE SEQUENCE</scope>
    <source>
        <strain evidence="8">An582</strain>
    </source>
</reference>
<proteinExistence type="predicted"/>
<feature type="transmembrane region" description="Helical" evidence="6">
    <location>
        <begin position="248"/>
        <end position="268"/>
    </location>
</feature>
<feature type="transmembrane region" description="Helical" evidence="6">
    <location>
        <begin position="80"/>
        <end position="98"/>
    </location>
</feature>
<evidence type="ECO:0000256" key="2">
    <source>
        <dbReference type="ARBA" id="ARBA00022448"/>
    </source>
</evidence>
<evidence type="ECO:0000259" key="7">
    <source>
        <dbReference type="Pfam" id="PF03600"/>
    </source>
</evidence>
<feature type="transmembrane region" description="Helical" evidence="6">
    <location>
        <begin position="289"/>
        <end position="311"/>
    </location>
</feature>
<comment type="caution">
    <text evidence="8">The sequence shown here is derived from an EMBL/GenBank/DDBJ whole genome shotgun (WGS) entry which is preliminary data.</text>
</comment>
<keyword evidence="2" id="KW-0813">Transport</keyword>
<gene>
    <name evidence="8" type="ORF">H6A20_04560</name>
</gene>
<comment type="subcellular location">
    <subcellularLocation>
        <location evidence="1">Membrane</location>
        <topology evidence="1">Multi-pass membrane protein</topology>
    </subcellularLocation>
</comment>
<evidence type="ECO:0000256" key="1">
    <source>
        <dbReference type="ARBA" id="ARBA00004141"/>
    </source>
</evidence>
<evidence type="ECO:0000313" key="9">
    <source>
        <dbReference type="Proteomes" id="UP000705508"/>
    </source>
</evidence>
<feature type="transmembrane region" description="Helical" evidence="6">
    <location>
        <begin position="47"/>
        <end position="68"/>
    </location>
</feature>
<keyword evidence="5 6" id="KW-0472">Membrane</keyword>
<dbReference type="GO" id="GO:0055085">
    <property type="term" value="P:transmembrane transport"/>
    <property type="evidence" value="ECO:0007669"/>
    <property type="project" value="InterPro"/>
</dbReference>
<dbReference type="Proteomes" id="UP000705508">
    <property type="component" value="Unassembled WGS sequence"/>
</dbReference>
<name>A0A938XBC3_9CLOT</name>
<dbReference type="InterPro" id="IPR004680">
    <property type="entry name" value="Cit_transptr-like_dom"/>
</dbReference>
<feature type="transmembrane region" description="Helical" evidence="6">
    <location>
        <begin position="162"/>
        <end position="185"/>
    </location>
</feature>
<protein>
    <submittedName>
        <fullName evidence="8">Citrate transporter</fullName>
    </submittedName>
</protein>
<sequence>MKLAKTIFKNILKNETVCCAALVLAASSAFFVHPDEAYLAYPDYRTLALLFCLMIIVAGFQSKGVFAMMGHALLRRARSLRALAAVMVLLCFFSSMLITNDVTLLTFVPFTMLVFRMIGQTERIVKLVVLETVAANLGSMATPIGNPQNLYLYSISGLSGGGFAAAVLPYAGLSLLLLMGAVLLGRDEPLMDVGTERKHRTDVGKLMRGIFPYLCLLVLCLLVVFHVLPYIPVLLIVIAVTALVNRRLYLEVDYFLLLTFLFFFIFVGNIKRVPEISAFLVSVVEGRELLTGVLASQVMSNVPAAILLSGFSADLPALLTGVNLGGLGTLIASLASLISYKIFTREYPHSRGRFLKVFTFWNLVFLLALLAEAAVLGAFSVLP</sequence>
<dbReference type="PANTHER" id="PTHR43568:SF1">
    <property type="entry name" value="P PROTEIN"/>
    <property type="match status" value="1"/>
</dbReference>
<evidence type="ECO:0000313" key="8">
    <source>
        <dbReference type="EMBL" id="MBM6947937.1"/>
    </source>
</evidence>
<feature type="transmembrane region" description="Helical" evidence="6">
    <location>
        <begin position="317"/>
        <end position="340"/>
    </location>
</feature>
<accession>A0A938XBC3</accession>
<evidence type="ECO:0000256" key="5">
    <source>
        <dbReference type="ARBA" id="ARBA00023136"/>
    </source>
</evidence>
<evidence type="ECO:0000256" key="4">
    <source>
        <dbReference type="ARBA" id="ARBA00022989"/>
    </source>
</evidence>
<keyword evidence="3 6" id="KW-0812">Transmembrane</keyword>
<dbReference type="GO" id="GO:0016020">
    <property type="term" value="C:membrane"/>
    <property type="evidence" value="ECO:0007669"/>
    <property type="project" value="UniProtKB-SubCell"/>
</dbReference>
<dbReference type="EMBL" id="JACJKS010000005">
    <property type="protein sequence ID" value="MBM6947937.1"/>
    <property type="molecule type" value="Genomic_DNA"/>
</dbReference>
<dbReference type="AlphaFoldDB" id="A0A938XBC3"/>
<evidence type="ECO:0000256" key="6">
    <source>
        <dbReference type="SAM" id="Phobius"/>
    </source>
</evidence>
<dbReference type="InterPro" id="IPR051475">
    <property type="entry name" value="Diverse_Ion_Transporter"/>
</dbReference>
<feature type="transmembrane region" description="Helical" evidence="6">
    <location>
        <begin position="206"/>
        <end position="228"/>
    </location>
</feature>
<dbReference type="RefSeq" id="WP_204905990.1">
    <property type="nucleotide sequence ID" value="NZ_JACJKS010000005.1"/>
</dbReference>
<feature type="transmembrane region" description="Helical" evidence="6">
    <location>
        <begin position="360"/>
        <end position="382"/>
    </location>
</feature>
<evidence type="ECO:0000256" key="3">
    <source>
        <dbReference type="ARBA" id="ARBA00022692"/>
    </source>
</evidence>
<organism evidence="8 9">
    <name type="scientific">Mordavella massiliensis</name>
    <dbReference type="NCBI Taxonomy" id="1871024"/>
    <lineage>
        <taxon>Bacteria</taxon>
        <taxon>Bacillati</taxon>
        <taxon>Bacillota</taxon>
        <taxon>Clostridia</taxon>
        <taxon>Eubacteriales</taxon>
        <taxon>Clostridiaceae</taxon>
        <taxon>Mordavella</taxon>
    </lineage>
</organism>
<reference evidence="8" key="1">
    <citation type="submission" date="2020-08" db="EMBL/GenBank/DDBJ databases">
        <authorList>
            <person name="Cejkova D."/>
            <person name="Kubasova T."/>
            <person name="Jahodarova E."/>
            <person name="Rychlik I."/>
        </authorList>
    </citation>
    <scope>NUCLEOTIDE SEQUENCE</scope>
    <source>
        <strain evidence="8">An582</strain>
    </source>
</reference>